<accession>A0A4Y2BRH4</accession>
<name>A0A4Y2BRH4_ARAVE</name>
<dbReference type="EMBL" id="BGPR01000101">
    <property type="protein sequence ID" value="GBL94257.1"/>
    <property type="molecule type" value="Genomic_DNA"/>
</dbReference>
<organism evidence="1 2">
    <name type="scientific">Araneus ventricosus</name>
    <name type="common">Orbweaver spider</name>
    <name type="synonym">Epeira ventricosa</name>
    <dbReference type="NCBI Taxonomy" id="182803"/>
    <lineage>
        <taxon>Eukaryota</taxon>
        <taxon>Metazoa</taxon>
        <taxon>Ecdysozoa</taxon>
        <taxon>Arthropoda</taxon>
        <taxon>Chelicerata</taxon>
        <taxon>Arachnida</taxon>
        <taxon>Araneae</taxon>
        <taxon>Araneomorphae</taxon>
        <taxon>Entelegynae</taxon>
        <taxon>Araneoidea</taxon>
        <taxon>Araneidae</taxon>
        <taxon>Araneus</taxon>
    </lineage>
</organism>
<sequence>MLSWGWVHGVPPEAGRLSFPGSPCQGLTPLRVGRLPWVRKKGPLRFSDINPDTSLDVNLKSGLSVRLVTLYTGAPGRYDQPIFSSSALDLRTWLDVLNYVKLESLAWKRTIVQKLIP</sequence>
<keyword evidence="2" id="KW-1185">Reference proteome</keyword>
<evidence type="ECO:0000313" key="2">
    <source>
        <dbReference type="Proteomes" id="UP000499080"/>
    </source>
</evidence>
<dbReference type="AlphaFoldDB" id="A0A4Y2BRH4"/>
<proteinExistence type="predicted"/>
<dbReference type="Proteomes" id="UP000499080">
    <property type="component" value="Unassembled WGS sequence"/>
</dbReference>
<reference evidence="1 2" key="1">
    <citation type="journal article" date="2019" name="Sci. Rep.">
        <title>Orb-weaving spider Araneus ventricosus genome elucidates the spidroin gene catalogue.</title>
        <authorList>
            <person name="Kono N."/>
            <person name="Nakamura H."/>
            <person name="Ohtoshi R."/>
            <person name="Moran D.A.P."/>
            <person name="Shinohara A."/>
            <person name="Yoshida Y."/>
            <person name="Fujiwara M."/>
            <person name="Mori M."/>
            <person name="Tomita M."/>
            <person name="Arakawa K."/>
        </authorList>
    </citation>
    <scope>NUCLEOTIDE SEQUENCE [LARGE SCALE GENOMIC DNA]</scope>
</reference>
<evidence type="ECO:0000313" key="1">
    <source>
        <dbReference type="EMBL" id="GBL94257.1"/>
    </source>
</evidence>
<protein>
    <submittedName>
        <fullName evidence="1">Uncharacterized protein</fullName>
    </submittedName>
</protein>
<gene>
    <name evidence="1" type="ORF">AVEN_16784_1</name>
</gene>
<comment type="caution">
    <text evidence="1">The sequence shown here is derived from an EMBL/GenBank/DDBJ whole genome shotgun (WGS) entry which is preliminary data.</text>
</comment>